<dbReference type="GO" id="GO:0032259">
    <property type="term" value="P:methylation"/>
    <property type="evidence" value="ECO:0007669"/>
    <property type="project" value="UniProtKB-KW"/>
</dbReference>
<dbReference type="KEGG" id="amh:I633_22391"/>
<dbReference type="EC" id="2.1.1.72" evidence="1"/>
<dbReference type="AlphaFoldDB" id="S5ASQ8"/>
<evidence type="ECO:0000259" key="7">
    <source>
        <dbReference type="Pfam" id="PF20473"/>
    </source>
</evidence>
<dbReference type="PATRIC" id="fig|1300253.3.peg.4668"/>
<accession>S5ASQ8</accession>
<dbReference type="HOGENOM" id="CLU_005831_3_0_6"/>
<keyword evidence="2" id="KW-0489">Methyltransferase</keyword>
<geneLocation type="plasmid" evidence="8">
    <name>unnamed</name>
</geneLocation>
<dbReference type="PANTHER" id="PTHR33841:SF1">
    <property type="entry name" value="DNA METHYLTRANSFERASE A"/>
    <property type="match status" value="1"/>
</dbReference>
<dbReference type="InterPro" id="IPR046820">
    <property type="entry name" value="MmeI_TRD"/>
</dbReference>
<comment type="catalytic activity">
    <reaction evidence="4">
        <text>a 2'-deoxyadenosine in DNA + S-adenosyl-L-methionine = an N(6)-methyl-2'-deoxyadenosine in DNA + S-adenosyl-L-homocysteine + H(+)</text>
        <dbReference type="Rhea" id="RHEA:15197"/>
        <dbReference type="Rhea" id="RHEA-COMP:12418"/>
        <dbReference type="Rhea" id="RHEA-COMP:12419"/>
        <dbReference type="ChEBI" id="CHEBI:15378"/>
        <dbReference type="ChEBI" id="CHEBI:57856"/>
        <dbReference type="ChEBI" id="CHEBI:59789"/>
        <dbReference type="ChEBI" id="CHEBI:90615"/>
        <dbReference type="ChEBI" id="CHEBI:90616"/>
        <dbReference type="EC" id="2.1.1.72"/>
    </reaction>
</comment>
<protein>
    <recommendedName>
        <fullName evidence="1">site-specific DNA-methyltransferase (adenine-specific)</fullName>
        <ecNumber evidence="1">2.1.1.72</ecNumber>
    </recommendedName>
</protein>
<keyword evidence="3" id="KW-0808">Transferase</keyword>
<dbReference type="InterPro" id="IPR046818">
    <property type="entry name" value="MmeI_C"/>
</dbReference>
<dbReference type="InterPro" id="IPR046816">
    <property type="entry name" value="MmeI_Mtase"/>
</dbReference>
<dbReference type="Pfam" id="PF20467">
    <property type="entry name" value="MmeI_C"/>
    <property type="match status" value="1"/>
</dbReference>
<dbReference type="SUPFAM" id="SSF53335">
    <property type="entry name" value="S-adenosyl-L-methionine-dependent methyltransferases"/>
    <property type="match status" value="1"/>
</dbReference>
<evidence type="ECO:0000313" key="9">
    <source>
        <dbReference type="Proteomes" id="UP000014909"/>
    </source>
</evidence>
<dbReference type="REBASE" id="66774">
    <property type="entry name" value="M.Ama615ORF22391P"/>
</dbReference>
<feature type="domain" description="MmeI-like C-terminal" evidence="6">
    <location>
        <begin position="528"/>
        <end position="606"/>
    </location>
</feature>
<sequence>MFQAVIDPKQRGKLGQHYTSVPNIMKVIKPLFLDEFEEALEKAKHSTKKLQALLFRLQRTRYCDVACGSGNFLIIIYKELRHFEMKVFKALDALGEQSVMFMSGIRLSQFYGIEIDDFAHEIALLSLWLAENQMNKLFEEEFGHSEPMLPLKESGNIVHGNALTLDWEQVCPKRDEQGDLEVYVCGNPPYLGTRNQKQSHKANVSQVFGNYKLKGKLDYICCWFYLARKYMERSNVAVSFVTTNSIFQGEQVAAFWPLILMNDVKIHFAYPHIVWENNAKDKAAVHVSIIGLKNHPKTIKLFNREDDGLYQIVNNINPYLIDGKNIIVHPQRSSIHSGVPKMLKGSYPTDGGGLILNLEQKKEIESEYPELCQFIRQYVGSEEFINSKQRWCFWLKDADSATLKNHAYLLKRLKHVETSRLNSSKQKTRELANTPHLFDEDRQPLEGSYLFIPAVSSERRNYVPIGFLPSTTIAYTNLIVPNADTYAFAILTSEMHNDWMRTVAGRLESRYRYSATLVYNTFPWPEVSEAQKSKISALGEEILLTRADYPDKTLAQLYDPDKMPEPLHKAHRELDLAVEQLYRDKPFEDAAERVAFLFKRYEKLINTKEGNHA</sequence>
<dbReference type="InterPro" id="IPR029063">
    <property type="entry name" value="SAM-dependent_MTases_sf"/>
</dbReference>
<evidence type="ECO:0000259" key="6">
    <source>
        <dbReference type="Pfam" id="PF20467"/>
    </source>
</evidence>
<gene>
    <name evidence="8" type="ORF">I633_22391</name>
</gene>
<dbReference type="Proteomes" id="UP000014909">
    <property type="component" value="Plasmid unnamed"/>
</dbReference>
<feature type="domain" description="MmeI-like target recognition" evidence="5">
    <location>
        <begin position="322"/>
        <end position="526"/>
    </location>
</feature>
<reference evidence="8 9" key="1">
    <citation type="journal article" date="2013" name="Genome Biol. Evol.">
        <title>Genomic Diversity of "Deep Ecotype" Alteromonas macleodii Isolates: Evidence for Pan-Mediterranean Clonal Frames.</title>
        <authorList>
            <person name="Lopez-Perez M."/>
            <person name="Gonzaga A."/>
            <person name="Rodriguez-Valera F."/>
        </authorList>
    </citation>
    <scope>NUCLEOTIDE SEQUENCE [LARGE SCALE GENOMIC DNA]</scope>
    <source>
        <strain evidence="9">'English Channel 615'</strain>
        <plasmid evidence="9">Plasmid</plasmid>
    </source>
</reference>
<evidence type="ECO:0000256" key="3">
    <source>
        <dbReference type="ARBA" id="ARBA00022679"/>
    </source>
</evidence>
<evidence type="ECO:0000259" key="5">
    <source>
        <dbReference type="Pfam" id="PF20466"/>
    </source>
</evidence>
<dbReference type="Pfam" id="PF20473">
    <property type="entry name" value="MmeI_Mtase"/>
    <property type="match status" value="1"/>
</dbReference>
<dbReference type="Gene3D" id="3.40.50.150">
    <property type="entry name" value="Vaccinia Virus protein VP39"/>
    <property type="match status" value="1"/>
</dbReference>
<dbReference type="Pfam" id="PF20466">
    <property type="entry name" value="MmeI_TRD"/>
    <property type="match status" value="1"/>
</dbReference>
<dbReference type="InterPro" id="IPR050953">
    <property type="entry name" value="N4_N6_ade-DNA_methylase"/>
</dbReference>
<organism evidence="8 9">
    <name type="scientific">Alteromonas mediterranea 615</name>
    <dbReference type="NCBI Taxonomy" id="1300253"/>
    <lineage>
        <taxon>Bacteria</taxon>
        <taxon>Pseudomonadati</taxon>
        <taxon>Pseudomonadota</taxon>
        <taxon>Gammaproteobacteria</taxon>
        <taxon>Alteromonadales</taxon>
        <taxon>Alteromonadaceae</taxon>
        <taxon>Alteromonas/Salinimonas group</taxon>
        <taxon>Alteromonas</taxon>
    </lineage>
</organism>
<keyword evidence="8" id="KW-0614">Plasmid</keyword>
<evidence type="ECO:0000256" key="1">
    <source>
        <dbReference type="ARBA" id="ARBA00011900"/>
    </source>
</evidence>
<evidence type="ECO:0000313" key="8">
    <source>
        <dbReference type="EMBL" id="AGP79898.1"/>
    </source>
</evidence>
<proteinExistence type="predicted"/>
<dbReference type="PANTHER" id="PTHR33841">
    <property type="entry name" value="DNA METHYLTRANSFERASE YEEA-RELATED"/>
    <property type="match status" value="1"/>
</dbReference>
<dbReference type="EMBL" id="CP004847">
    <property type="protein sequence ID" value="AGP79898.1"/>
    <property type="molecule type" value="Genomic_DNA"/>
</dbReference>
<evidence type="ECO:0000256" key="2">
    <source>
        <dbReference type="ARBA" id="ARBA00022603"/>
    </source>
</evidence>
<dbReference type="BioCyc" id="AMAC1300253:G12YX-3545-MONOMER"/>
<dbReference type="GO" id="GO:0009007">
    <property type="term" value="F:site-specific DNA-methyltransferase (adenine-specific) activity"/>
    <property type="evidence" value="ECO:0007669"/>
    <property type="project" value="UniProtKB-EC"/>
</dbReference>
<name>S5ASQ8_9ALTE</name>
<evidence type="ECO:0000256" key="4">
    <source>
        <dbReference type="ARBA" id="ARBA00047942"/>
    </source>
</evidence>
<feature type="domain" description="MmeI-like DNA-methyltransferase" evidence="7">
    <location>
        <begin position="40"/>
        <end position="302"/>
    </location>
</feature>